<dbReference type="RefSeq" id="WP_143051847.1">
    <property type="nucleotide sequence ID" value="NZ_FNZZ01000003.1"/>
</dbReference>
<sequence>MARAAGVARGLGVARGDGVGRGVGLGVAVGSGVAVGVGVPEGSEKVIGGSDKVGVAAGVEDCARAAGALVRSNRASERRAGETRVRRGTIMMRGASANAVEVNRFG</sequence>
<dbReference type="AlphaFoldDB" id="A0A1H7Q1V9"/>
<name>A0A1H7Q1V9_9SPHN</name>
<organism evidence="1 2">
    <name type="scientific">Sphingomonas palmae</name>
    <dbReference type="NCBI Taxonomy" id="1855283"/>
    <lineage>
        <taxon>Bacteria</taxon>
        <taxon>Pseudomonadati</taxon>
        <taxon>Pseudomonadota</taxon>
        <taxon>Alphaproteobacteria</taxon>
        <taxon>Sphingomonadales</taxon>
        <taxon>Sphingomonadaceae</taxon>
        <taxon>Sphingomonas</taxon>
    </lineage>
</organism>
<reference evidence="2" key="1">
    <citation type="submission" date="2016-10" db="EMBL/GenBank/DDBJ databases">
        <authorList>
            <person name="Varghese N."/>
            <person name="Submissions S."/>
        </authorList>
    </citation>
    <scope>NUCLEOTIDE SEQUENCE [LARGE SCALE GENOMIC DNA]</scope>
    <source>
        <strain evidence="2">JS21-1</strain>
    </source>
</reference>
<evidence type="ECO:0000313" key="2">
    <source>
        <dbReference type="Proteomes" id="UP000199214"/>
    </source>
</evidence>
<dbReference type="EMBL" id="FNZZ01000003">
    <property type="protein sequence ID" value="SEL41953.1"/>
    <property type="molecule type" value="Genomic_DNA"/>
</dbReference>
<proteinExistence type="predicted"/>
<protein>
    <submittedName>
        <fullName evidence="1">Uncharacterized protein</fullName>
    </submittedName>
</protein>
<evidence type="ECO:0000313" key="1">
    <source>
        <dbReference type="EMBL" id="SEL41953.1"/>
    </source>
</evidence>
<keyword evidence="2" id="KW-1185">Reference proteome</keyword>
<accession>A0A1H7Q1V9</accession>
<dbReference type="STRING" id="1855283.SAMN05216382_2006"/>
<dbReference type="OrthoDB" id="9945033at2"/>
<gene>
    <name evidence="1" type="ORF">SAMN05216382_2006</name>
</gene>
<dbReference type="Proteomes" id="UP000199214">
    <property type="component" value="Unassembled WGS sequence"/>
</dbReference>